<dbReference type="AlphaFoldDB" id="A0A368VF27"/>
<reference evidence="1 2" key="1">
    <citation type="submission" date="2018-07" db="EMBL/GenBank/DDBJ databases">
        <title>Freshwater and sediment microbial communities from various areas in North America, analyzing microbe dynamics in response to fracking.</title>
        <authorList>
            <person name="Lamendella R."/>
        </authorList>
    </citation>
    <scope>NUCLEOTIDE SEQUENCE [LARGE SCALE GENOMIC DNA]</scope>
    <source>
        <strain evidence="1 2">160A</strain>
    </source>
</reference>
<dbReference type="InterPro" id="IPR043741">
    <property type="entry name" value="DUF5686"/>
</dbReference>
<keyword evidence="2" id="KW-1185">Reference proteome</keyword>
<evidence type="ECO:0000313" key="1">
    <source>
        <dbReference type="EMBL" id="RCW38880.1"/>
    </source>
</evidence>
<accession>A0A368VF27</accession>
<dbReference type="GO" id="GO:0004180">
    <property type="term" value="F:carboxypeptidase activity"/>
    <property type="evidence" value="ECO:0007669"/>
    <property type="project" value="UniProtKB-KW"/>
</dbReference>
<dbReference type="Proteomes" id="UP000252733">
    <property type="component" value="Unassembled WGS sequence"/>
</dbReference>
<dbReference type="SUPFAM" id="SSF49464">
    <property type="entry name" value="Carboxypeptidase regulatory domain-like"/>
    <property type="match status" value="1"/>
</dbReference>
<gene>
    <name evidence="1" type="ORF">DFO77_10234</name>
</gene>
<dbReference type="Pfam" id="PF18939">
    <property type="entry name" value="DUF5686"/>
    <property type="match status" value="1"/>
</dbReference>
<sequence length="818" mass="93821">MIKMNYKTGWITGLLWFVGVLLYAQQLSGVVLDKETREPVPFANISVKGTLQGTTADINGAFSLPAPRQDTLLFSSVGYIQEQKVLRKFPEDELTIFLQQNIQNIDEVTVKPEVERAIVLFRQIQKNKEVNRQNIQNTDHYKTLSTTNVYIAVDTASKVPDLINNFKELTISGDEKNIRFTPIYLAESAAIITSDSIQSVYQKKDGIFPRINQAIETYILRNVVINLNFYDEYINILNRSFLSPLAENALSRYNLYLNDSSTVDDAIYFHFSFAPKNRLDQLFSGSFTIEDKSFALTSMEVNIPKEANLNFVNGFRGNVSFQKTPQGEWFYREQDVRINMSLTLNNETDSLYSSETVDNISSGNWIVNKLTQYALTNEPESLNNNTWAENPEFEQSSTRKTDYYRVEKLKEQKLIKGVDAVGGLALTGYLNAGKIDIGPMFTIYSTNDIEGHRFTIPLRTSEQLSKHFSIGGFLGMGTKSKELKYGSNITVQPGEDDKFIFRLNYSDDYSLVSHDKFHRFVKNNPNPKGNGNLIAALTSTEKDPYLKEEKSLDIRFEYNVNDNYQLEFSPYYLHSSHTPEVTFYSEFTDFETYENYGLLMNLRIVSGQHYDKFYFDRIYYLDPIPVINLSWDIGQTRLPDTKMKDSGWYSHLHGSIKGRLNMGQVFMEYMLNAGWLYGDAPYDLLDQPAGSMSLGFAKYQFNLPHHAAFAHNLYTNTHFHFNGGGILLNRVPLIKKLKLREIVSFKGHYGTLTDDYNGVFDLPAYYSKDSVPYAELGLGLTNIFKFLRVEYVRLIGNHYRHSGFTDKDGIRIRAEMSF</sequence>
<keyword evidence="1" id="KW-0121">Carboxypeptidase</keyword>
<dbReference type="InterPro" id="IPR008969">
    <property type="entry name" value="CarboxyPept-like_regulatory"/>
</dbReference>
<protein>
    <submittedName>
        <fullName evidence="1">Carboxypeptidase-like protein</fullName>
    </submittedName>
</protein>
<dbReference type="Gene3D" id="2.60.40.1120">
    <property type="entry name" value="Carboxypeptidase-like, regulatory domain"/>
    <property type="match status" value="1"/>
</dbReference>
<proteinExistence type="predicted"/>
<evidence type="ECO:0000313" key="2">
    <source>
        <dbReference type="Proteomes" id="UP000252733"/>
    </source>
</evidence>
<name>A0A368VF27_9BACT</name>
<keyword evidence="1" id="KW-0378">Hydrolase</keyword>
<organism evidence="1 2">
    <name type="scientific">Marinilabilia salmonicolor</name>
    <dbReference type="NCBI Taxonomy" id="989"/>
    <lineage>
        <taxon>Bacteria</taxon>
        <taxon>Pseudomonadati</taxon>
        <taxon>Bacteroidota</taxon>
        <taxon>Bacteroidia</taxon>
        <taxon>Marinilabiliales</taxon>
        <taxon>Marinilabiliaceae</taxon>
        <taxon>Marinilabilia</taxon>
    </lineage>
</organism>
<dbReference type="EMBL" id="QPIZ01000002">
    <property type="protein sequence ID" value="RCW38880.1"/>
    <property type="molecule type" value="Genomic_DNA"/>
</dbReference>
<comment type="caution">
    <text evidence="1">The sequence shown here is derived from an EMBL/GenBank/DDBJ whole genome shotgun (WGS) entry which is preliminary data.</text>
</comment>
<dbReference type="Pfam" id="PF13715">
    <property type="entry name" value="CarbopepD_reg_2"/>
    <property type="match status" value="1"/>
</dbReference>
<keyword evidence="1" id="KW-0645">Protease</keyword>